<dbReference type="Pfam" id="PF00583">
    <property type="entry name" value="Acetyltransf_1"/>
    <property type="match status" value="2"/>
</dbReference>
<dbReference type="InterPro" id="IPR000182">
    <property type="entry name" value="GNAT_dom"/>
</dbReference>
<dbReference type="InterPro" id="IPR050680">
    <property type="entry name" value="YpeA/RimI_acetyltransf"/>
</dbReference>
<organism evidence="4 5">
    <name type="scientific">Clostridium frigoris</name>
    <dbReference type="NCBI Taxonomy" id="205327"/>
    <lineage>
        <taxon>Bacteria</taxon>
        <taxon>Bacillati</taxon>
        <taxon>Bacillota</taxon>
        <taxon>Clostridia</taxon>
        <taxon>Eubacteriales</taxon>
        <taxon>Clostridiaceae</taxon>
        <taxon>Clostridium</taxon>
    </lineage>
</organism>
<dbReference type="Proteomes" id="UP000776252">
    <property type="component" value="Unassembled WGS sequence"/>
</dbReference>
<dbReference type="PANTHER" id="PTHR43420:SF47">
    <property type="entry name" value="N-ACETYLTRANSFERASE DOMAIN-CONTAINING PROTEIN"/>
    <property type="match status" value="1"/>
</dbReference>
<protein>
    <submittedName>
        <fullName evidence="4">GNAT family N-acetyltransferase</fullName>
    </submittedName>
</protein>
<dbReference type="PANTHER" id="PTHR43420">
    <property type="entry name" value="ACETYLTRANSFERASE"/>
    <property type="match status" value="1"/>
</dbReference>
<proteinExistence type="predicted"/>
<dbReference type="RefSeq" id="WP_216150738.1">
    <property type="nucleotide sequence ID" value="NZ_JAHLDV010000046.1"/>
</dbReference>
<name>A0ABS6BWY9_9CLOT</name>
<sequence length="289" mass="32589">MSIFSTNIILVSNCFSFINCLKLDEIYHSPIEDGRTLSQLNRNKKFEVGLKNIDEFLYYVEGVLVAYLGISSFGGSNIGEINGITHPDYRRKGLFRKLFELAVQHGKGRGFSKILLLSDANSGSGLEFIKSANGIYDFSEYRMKVIDQTTIDSIDCISLRKATNLDGKEIGRQNAVFFNESEECEAFLEEEEKLNEITYMAQVKGEIIGKIRVEYSDNSAFISGFGLLPNFRGKGYGKATLKGALQLINEKNICDIELDVECKNNTALNLYKSCGFKEKSVMNYYKYDL</sequence>
<accession>A0ABS6BWY9</accession>
<comment type="caution">
    <text evidence="4">The sequence shown here is derived from an EMBL/GenBank/DDBJ whole genome shotgun (WGS) entry which is preliminary data.</text>
</comment>
<evidence type="ECO:0000256" key="2">
    <source>
        <dbReference type="ARBA" id="ARBA00023315"/>
    </source>
</evidence>
<evidence type="ECO:0000313" key="5">
    <source>
        <dbReference type="Proteomes" id="UP000776252"/>
    </source>
</evidence>
<evidence type="ECO:0000313" key="4">
    <source>
        <dbReference type="EMBL" id="MBU3161079.1"/>
    </source>
</evidence>
<keyword evidence="1" id="KW-0808">Transferase</keyword>
<dbReference type="EMBL" id="JAHLDV010000046">
    <property type="protein sequence ID" value="MBU3161079.1"/>
    <property type="molecule type" value="Genomic_DNA"/>
</dbReference>
<reference evidence="4 5" key="1">
    <citation type="submission" date="2021-06" db="EMBL/GenBank/DDBJ databases">
        <title>Clostridia strains as spoilage organisms.</title>
        <authorList>
            <person name="Wambui J."/>
            <person name="Stephan R."/>
            <person name="Stevens M.J.A."/>
        </authorList>
    </citation>
    <scope>NUCLEOTIDE SEQUENCE [LARGE SCALE GENOMIC DNA]</scope>
    <source>
        <strain evidence="4 5">DSM 14204</strain>
    </source>
</reference>
<keyword evidence="5" id="KW-1185">Reference proteome</keyword>
<gene>
    <name evidence="4" type="ORF">KPL37_15245</name>
</gene>
<feature type="domain" description="N-acetyltransferase" evidence="3">
    <location>
        <begin position="157"/>
        <end position="289"/>
    </location>
</feature>
<feature type="domain" description="N-acetyltransferase" evidence="3">
    <location>
        <begin position="9"/>
        <end position="152"/>
    </location>
</feature>
<evidence type="ECO:0000259" key="3">
    <source>
        <dbReference type="PROSITE" id="PS51186"/>
    </source>
</evidence>
<dbReference type="CDD" id="cd04301">
    <property type="entry name" value="NAT_SF"/>
    <property type="match status" value="2"/>
</dbReference>
<dbReference type="PROSITE" id="PS51186">
    <property type="entry name" value="GNAT"/>
    <property type="match status" value="2"/>
</dbReference>
<evidence type="ECO:0000256" key="1">
    <source>
        <dbReference type="ARBA" id="ARBA00022679"/>
    </source>
</evidence>
<keyword evidence="2" id="KW-0012">Acyltransferase</keyword>